<dbReference type="GO" id="GO:0005886">
    <property type="term" value="C:plasma membrane"/>
    <property type="evidence" value="ECO:0007669"/>
    <property type="project" value="UniProtKB-SubCell"/>
</dbReference>
<comment type="similarity">
    <text evidence="7">Belongs to the binding-protein-dependent transport system permease family.</text>
</comment>
<gene>
    <name evidence="9" type="ORF">FHS19_002705</name>
</gene>
<feature type="transmembrane region" description="Helical" evidence="7">
    <location>
        <begin position="207"/>
        <end position="226"/>
    </location>
</feature>
<feature type="domain" description="ABC transmembrane type-1" evidence="8">
    <location>
        <begin position="115"/>
        <end position="326"/>
    </location>
</feature>
<dbReference type="SUPFAM" id="SSF161098">
    <property type="entry name" value="MetI-like"/>
    <property type="match status" value="1"/>
</dbReference>
<evidence type="ECO:0000256" key="3">
    <source>
        <dbReference type="ARBA" id="ARBA00022475"/>
    </source>
</evidence>
<dbReference type="InterPro" id="IPR000515">
    <property type="entry name" value="MetI-like"/>
</dbReference>
<dbReference type="EMBL" id="JACHXJ010000002">
    <property type="protein sequence ID" value="MBB3128051.1"/>
    <property type="molecule type" value="Genomic_DNA"/>
</dbReference>
<name>A0A839TN63_9BACL</name>
<evidence type="ECO:0000256" key="5">
    <source>
        <dbReference type="ARBA" id="ARBA00022989"/>
    </source>
</evidence>
<evidence type="ECO:0000256" key="4">
    <source>
        <dbReference type="ARBA" id="ARBA00022692"/>
    </source>
</evidence>
<comment type="subcellular location">
    <subcellularLocation>
        <location evidence="1 7">Cell membrane</location>
        <topology evidence="1 7">Multi-pass membrane protein</topology>
    </subcellularLocation>
</comment>
<dbReference type="CDD" id="cd06261">
    <property type="entry name" value="TM_PBP2"/>
    <property type="match status" value="1"/>
</dbReference>
<reference evidence="9 10" key="1">
    <citation type="submission" date="2020-08" db="EMBL/GenBank/DDBJ databases">
        <title>Genomic Encyclopedia of Type Strains, Phase III (KMG-III): the genomes of soil and plant-associated and newly described type strains.</title>
        <authorList>
            <person name="Whitman W."/>
        </authorList>
    </citation>
    <scope>NUCLEOTIDE SEQUENCE [LARGE SCALE GENOMIC DNA]</scope>
    <source>
        <strain evidence="9 10">CECT 5831</strain>
    </source>
</reference>
<keyword evidence="4 7" id="KW-0812">Transmembrane</keyword>
<dbReference type="InterPro" id="IPR045621">
    <property type="entry name" value="BPD_transp_1_N"/>
</dbReference>
<dbReference type="GO" id="GO:0055085">
    <property type="term" value="P:transmembrane transport"/>
    <property type="evidence" value="ECO:0007669"/>
    <property type="project" value="InterPro"/>
</dbReference>
<feature type="transmembrane region" description="Helical" evidence="7">
    <location>
        <begin position="151"/>
        <end position="176"/>
    </location>
</feature>
<keyword evidence="5 7" id="KW-1133">Transmembrane helix</keyword>
<keyword evidence="3" id="KW-1003">Cell membrane</keyword>
<evidence type="ECO:0000256" key="6">
    <source>
        <dbReference type="ARBA" id="ARBA00023136"/>
    </source>
</evidence>
<dbReference type="Proteomes" id="UP000517523">
    <property type="component" value="Unassembled WGS sequence"/>
</dbReference>
<dbReference type="PANTHER" id="PTHR30465:SF0">
    <property type="entry name" value="OLIGOPEPTIDE TRANSPORT SYSTEM PERMEASE PROTEIN APPB"/>
    <property type="match status" value="1"/>
</dbReference>
<keyword evidence="6 7" id="KW-0472">Membrane</keyword>
<feature type="transmembrane region" description="Helical" evidence="7">
    <location>
        <begin position="307"/>
        <end position="330"/>
    </location>
</feature>
<feature type="transmembrane region" description="Helical" evidence="7">
    <location>
        <begin position="261"/>
        <end position="287"/>
    </location>
</feature>
<dbReference type="AlphaFoldDB" id="A0A839TN63"/>
<evidence type="ECO:0000256" key="2">
    <source>
        <dbReference type="ARBA" id="ARBA00022448"/>
    </source>
</evidence>
<organism evidence="9 10">
    <name type="scientific">Paenibacillus rhizosphaerae</name>
    <dbReference type="NCBI Taxonomy" id="297318"/>
    <lineage>
        <taxon>Bacteria</taxon>
        <taxon>Bacillati</taxon>
        <taxon>Bacillota</taxon>
        <taxon>Bacilli</taxon>
        <taxon>Bacillales</taxon>
        <taxon>Paenibacillaceae</taxon>
        <taxon>Paenibacillus</taxon>
    </lineage>
</organism>
<keyword evidence="2 7" id="KW-0813">Transport</keyword>
<dbReference type="Pfam" id="PF19300">
    <property type="entry name" value="BPD_transp_1_N"/>
    <property type="match status" value="1"/>
</dbReference>
<evidence type="ECO:0000256" key="1">
    <source>
        <dbReference type="ARBA" id="ARBA00004651"/>
    </source>
</evidence>
<proteinExistence type="inferred from homology"/>
<comment type="caution">
    <text evidence="9">The sequence shown here is derived from an EMBL/GenBank/DDBJ whole genome shotgun (WGS) entry which is preliminary data.</text>
</comment>
<dbReference type="Gene3D" id="1.10.3720.10">
    <property type="entry name" value="MetI-like"/>
    <property type="match status" value="1"/>
</dbReference>
<feature type="transmembrane region" description="Helical" evidence="7">
    <location>
        <begin position="31"/>
        <end position="51"/>
    </location>
</feature>
<evidence type="ECO:0000313" key="9">
    <source>
        <dbReference type="EMBL" id="MBB3128051.1"/>
    </source>
</evidence>
<sequence length="340" mass="38387">MESPDREAAASAAGDHVIRRRMMGTYLTKRIIYMIVILFAASFLIFSLYALTPGDFISSNIKLSPERKAELREIYGLSKPLLERYGIWMNNVFHGDFGFSLAQQQPVLKLFNQYIWNSFLLAVISTFLTWVIAVIIGVVSAYKQYSWFDTIVMVAIFAAMSIPSFFIGLFLIKILAVDLKWLPPGGMLTTGSNATGWAYIKEVIHHMTLPVIVMTLLGVGSLTRYFRSNMIDVIKQDYIRTARAKGLKEDKVLFRHALRNALLPAITLVGFELPALFGGSIIIEKIFNWPGIGQLYMQSFSLRDYPLLMGFTMLLAILTVIGTLLSDVLYHIADPRVRLH</sequence>
<accession>A0A839TN63</accession>
<feature type="transmembrane region" description="Helical" evidence="7">
    <location>
        <begin position="114"/>
        <end position="139"/>
    </location>
</feature>
<evidence type="ECO:0000313" key="10">
    <source>
        <dbReference type="Proteomes" id="UP000517523"/>
    </source>
</evidence>
<dbReference type="InterPro" id="IPR035906">
    <property type="entry name" value="MetI-like_sf"/>
</dbReference>
<dbReference type="PANTHER" id="PTHR30465">
    <property type="entry name" value="INNER MEMBRANE ABC TRANSPORTER"/>
    <property type="match status" value="1"/>
</dbReference>
<protein>
    <submittedName>
        <fullName evidence="9">Peptide/nickel transport system permease protein</fullName>
    </submittedName>
</protein>
<evidence type="ECO:0000259" key="8">
    <source>
        <dbReference type="PROSITE" id="PS50928"/>
    </source>
</evidence>
<evidence type="ECO:0000256" key="7">
    <source>
        <dbReference type="RuleBase" id="RU363032"/>
    </source>
</evidence>
<dbReference type="Pfam" id="PF00528">
    <property type="entry name" value="BPD_transp_1"/>
    <property type="match status" value="1"/>
</dbReference>
<dbReference type="PROSITE" id="PS50928">
    <property type="entry name" value="ABC_TM1"/>
    <property type="match status" value="1"/>
</dbReference>